<evidence type="ECO:0000256" key="1">
    <source>
        <dbReference type="SAM" id="MobiDB-lite"/>
    </source>
</evidence>
<protein>
    <submittedName>
        <fullName evidence="2">Uncharacterized protein</fullName>
    </submittedName>
</protein>
<gene>
    <name evidence="2" type="ORF">METZ01_LOCUS254575</name>
</gene>
<evidence type="ECO:0000313" key="2">
    <source>
        <dbReference type="EMBL" id="SVC01721.1"/>
    </source>
</evidence>
<sequence>MNSGPSVPQIDAPQTADLRKHPETCSDMQFWLITGSRWYALFRDVSRPVRGLREPVRADQFRPARGVGADSSLV</sequence>
<dbReference type="EMBL" id="UINC01068822">
    <property type="protein sequence ID" value="SVC01721.1"/>
    <property type="molecule type" value="Genomic_DNA"/>
</dbReference>
<organism evidence="2">
    <name type="scientific">marine metagenome</name>
    <dbReference type="NCBI Taxonomy" id="408172"/>
    <lineage>
        <taxon>unclassified sequences</taxon>
        <taxon>metagenomes</taxon>
        <taxon>ecological metagenomes</taxon>
    </lineage>
</organism>
<proteinExistence type="predicted"/>
<name>A0A382ISV8_9ZZZZ</name>
<accession>A0A382ISV8</accession>
<reference evidence="2" key="1">
    <citation type="submission" date="2018-05" db="EMBL/GenBank/DDBJ databases">
        <authorList>
            <person name="Lanie J.A."/>
            <person name="Ng W.-L."/>
            <person name="Kazmierczak K.M."/>
            <person name="Andrzejewski T.M."/>
            <person name="Davidsen T.M."/>
            <person name="Wayne K.J."/>
            <person name="Tettelin H."/>
            <person name="Glass J.I."/>
            <person name="Rusch D."/>
            <person name="Podicherti R."/>
            <person name="Tsui H.-C.T."/>
            <person name="Winkler M.E."/>
        </authorList>
    </citation>
    <scope>NUCLEOTIDE SEQUENCE</scope>
</reference>
<feature type="region of interest" description="Disordered" evidence="1">
    <location>
        <begin position="1"/>
        <end position="21"/>
    </location>
</feature>
<dbReference type="AlphaFoldDB" id="A0A382ISV8"/>